<dbReference type="InterPro" id="IPR011047">
    <property type="entry name" value="Quinoprotein_ADH-like_sf"/>
</dbReference>
<dbReference type="GO" id="GO:0006384">
    <property type="term" value="P:transcription initiation at RNA polymerase III promoter"/>
    <property type="evidence" value="ECO:0007669"/>
    <property type="project" value="InterPro"/>
</dbReference>
<dbReference type="KEGG" id="bany:112053118"/>
<proteinExistence type="predicted"/>
<dbReference type="GO" id="GO:0000127">
    <property type="term" value="C:transcription factor TFIIIC complex"/>
    <property type="evidence" value="ECO:0007669"/>
    <property type="project" value="InterPro"/>
</dbReference>
<name>A0A6J1NXL2_BICAN</name>
<evidence type="ECO:0000313" key="2">
    <source>
        <dbReference type="RefSeq" id="XP_023948186.2"/>
    </source>
</evidence>
<dbReference type="PANTHER" id="PTHR15496:SF2">
    <property type="entry name" value="GENERAL TRANSCRIPTION FACTOR 3C POLYPEPTIDE 4"/>
    <property type="match status" value="1"/>
</dbReference>
<dbReference type="OrthoDB" id="6021743at2759"/>
<organism evidence="1 2">
    <name type="scientific">Bicyclus anynana</name>
    <name type="common">Squinting bush brown butterfly</name>
    <dbReference type="NCBI Taxonomy" id="110368"/>
    <lineage>
        <taxon>Eukaryota</taxon>
        <taxon>Metazoa</taxon>
        <taxon>Ecdysozoa</taxon>
        <taxon>Arthropoda</taxon>
        <taxon>Hexapoda</taxon>
        <taxon>Insecta</taxon>
        <taxon>Pterygota</taxon>
        <taxon>Neoptera</taxon>
        <taxon>Endopterygota</taxon>
        <taxon>Lepidoptera</taxon>
        <taxon>Glossata</taxon>
        <taxon>Ditrysia</taxon>
        <taxon>Papilionoidea</taxon>
        <taxon>Nymphalidae</taxon>
        <taxon>Satyrinae</taxon>
        <taxon>Satyrini</taxon>
        <taxon>Mycalesina</taxon>
        <taxon>Bicyclus</taxon>
    </lineage>
</organism>
<dbReference type="InterPro" id="IPR015943">
    <property type="entry name" value="WD40/YVTN_repeat-like_dom_sf"/>
</dbReference>
<gene>
    <name evidence="2" type="primary">LOC112053118</name>
</gene>
<sequence length="652" mass="75888">MLYEISRKSINFNTYEETNITWTNSVLTVRGNKDLFLLEYSYNLHSLHKGIDFKESTVTCNTNPVSSDYLNKYVSRGLKNMELVEMISNSAFWPHSKALMRELTIFTSYHWSPFYLLSENDTLLATVNSVGNVDFFAPRKHAWYSVLDFSTQVAPHLTENLKKLSENPKTFEDVKETVYSIETSSVCWASELNEDNSCYFVTAQRSGDILFWSIKYHHNNFEIDLCDTIKSSTDVEIIHMFWIDFEQKCLLVCSKENGEVILYECDVTKKKITVLNTHNVWSYKDKMITNYLHFQIINGKLLLFFNKLRHFVIQMYDKNLKLLSQNVQNVNDYKITSITKFKDLLYLTTVNMKIYKINYSIENDSLHVSLEGVEIKEPAPSYELYGLAVSPNGSLFALSMINRKHLLKKQKTMVEIVLLSFDSGCDADMIKIINNPTKKLTHIWDVIETVRCKTIKSKKLPERDYSLLLKDDSDMYSLKVYLIVLKLHINLKNSMAWSSSSLLSEKSVDVIKEKILMLQAFAQIHKLYANFKSNNSLYDFDHKCFAGSKNYLYYYCKKYGKNLNSLVTEDVLNITDLQFKYLCQWCEESLIDFSCKNKHTNMICTHSFTPIENDYLFCKCCNATAKSELYDQNPTCIFCDLHLVNEDLLTIP</sequence>
<dbReference type="RefSeq" id="XP_023948186.2">
    <property type="nucleotide sequence ID" value="XM_024092418.2"/>
</dbReference>
<dbReference type="PANTHER" id="PTHR15496">
    <property type="entry name" value="GENERAL TRANSCRIPTION FACTOR 3C POLYPEPTIDE 4 FAMILY"/>
    <property type="match status" value="1"/>
</dbReference>
<dbReference type="GeneID" id="112053118"/>
<dbReference type="SUPFAM" id="SSF50998">
    <property type="entry name" value="Quinoprotein alcohol dehydrogenase-like"/>
    <property type="match status" value="1"/>
</dbReference>
<keyword evidence="1" id="KW-1185">Reference proteome</keyword>
<evidence type="ECO:0000313" key="1">
    <source>
        <dbReference type="Proteomes" id="UP001652582"/>
    </source>
</evidence>
<dbReference type="GO" id="GO:0004402">
    <property type="term" value="F:histone acetyltransferase activity"/>
    <property type="evidence" value="ECO:0007669"/>
    <property type="project" value="InterPro"/>
</dbReference>
<protein>
    <submittedName>
        <fullName evidence="2">Uncharacterized protein LOC112053118</fullName>
    </submittedName>
</protein>
<dbReference type="Proteomes" id="UP001652582">
    <property type="component" value="Chromosome 8"/>
</dbReference>
<dbReference type="Gene3D" id="2.130.10.10">
    <property type="entry name" value="YVTN repeat-like/Quinoprotein amine dehydrogenase"/>
    <property type="match status" value="1"/>
</dbReference>
<dbReference type="InterPro" id="IPR044230">
    <property type="entry name" value="GTF3C4"/>
</dbReference>
<dbReference type="AlphaFoldDB" id="A0A6J1NXL2"/>
<reference evidence="2" key="1">
    <citation type="submission" date="2025-08" db="UniProtKB">
        <authorList>
            <consortium name="RefSeq"/>
        </authorList>
    </citation>
    <scope>IDENTIFICATION</scope>
</reference>
<accession>A0A6J1NXL2</accession>